<evidence type="ECO:0000256" key="2">
    <source>
        <dbReference type="ARBA" id="ARBA00009436"/>
    </source>
</evidence>
<sequence>MDLREVGYDDREWINLAQDRDQWRAYVRPPGSLKAIAAFLLVPSLSRNIQHSTNEKRHPQQQTSSQSVLCSSEASFETGVRLECVRNCGAGSPEFECSGPQLEDLKIVAYSELAVRNNASVVEYCRTSMAALSGGTAGLLGLTGFYGFGFYVFAVVGLWMLILLKAGSNWKKYFISRRTLLTNGFFGSLFDDTKLQRTEHDKYLGVPKEIQKLLALETINTRYPTEEWLHIYTDGSTTENLTGAGVTCTHFSFYHSVGRDTTNYDGEIEAIHIALRQLLNLPLNKYNKTVILSDSKAAIQGICSNATKKSTKIRECYKMLTQLQKVNKIVHLQWIPAHCGIMGNETADTLAKKGTTIKQKPKFNFSYSLIKRLITTKFSHSYLQEIESNAKDKKWITLLSNPDIIPQRPRKTAVAAFRLLTNHDCLASHLYRTGISASPICVLCNDPAEMNEDHLKTCEALRSEETTVQKYWKARLLMASLPDARH</sequence>
<gene>
    <name evidence="11" type="ORF">ANN_13560</name>
</gene>
<organism evidence="11 12">
    <name type="scientific">Periplaneta americana</name>
    <name type="common">American cockroach</name>
    <name type="synonym">Blatta americana</name>
    <dbReference type="NCBI Taxonomy" id="6978"/>
    <lineage>
        <taxon>Eukaryota</taxon>
        <taxon>Metazoa</taxon>
        <taxon>Ecdysozoa</taxon>
        <taxon>Arthropoda</taxon>
        <taxon>Hexapoda</taxon>
        <taxon>Insecta</taxon>
        <taxon>Pterygota</taxon>
        <taxon>Neoptera</taxon>
        <taxon>Polyneoptera</taxon>
        <taxon>Dictyoptera</taxon>
        <taxon>Blattodea</taxon>
        <taxon>Blattoidea</taxon>
        <taxon>Blattidae</taxon>
        <taxon>Blattinae</taxon>
        <taxon>Periplaneta</taxon>
    </lineage>
</organism>
<dbReference type="SUPFAM" id="SSF53098">
    <property type="entry name" value="Ribonuclease H-like"/>
    <property type="match status" value="1"/>
</dbReference>
<evidence type="ECO:0000256" key="6">
    <source>
        <dbReference type="ARBA" id="ARBA00022989"/>
    </source>
</evidence>
<protein>
    <recommendedName>
        <fullName evidence="3">ER membrane protein complex subunit 6</fullName>
    </recommendedName>
    <alternativeName>
        <fullName evidence="8">Transmembrane protein 93</fullName>
    </alternativeName>
</protein>
<evidence type="ECO:0000256" key="3">
    <source>
        <dbReference type="ARBA" id="ARBA00020827"/>
    </source>
</evidence>
<dbReference type="PROSITE" id="PS50879">
    <property type="entry name" value="RNASE_H_1"/>
    <property type="match status" value="1"/>
</dbReference>
<dbReference type="PANTHER" id="PTHR20994">
    <property type="entry name" value="ER MEMBRANE PROTEIN COMPLEX SUBUNIT 6"/>
    <property type="match status" value="1"/>
</dbReference>
<reference evidence="11 12" key="1">
    <citation type="journal article" date="2022" name="Allergy">
        <title>Genome assembly and annotation of Periplaneta americana reveal a comprehensive cockroach allergen profile.</title>
        <authorList>
            <person name="Wang L."/>
            <person name="Xiong Q."/>
            <person name="Saelim N."/>
            <person name="Wang L."/>
            <person name="Nong W."/>
            <person name="Wan A.T."/>
            <person name="Shi M."/>
            <person name="Liu X."/>
            <person name="Cao Q."/>
            <person name="Hui J.H.L."/>
            <person name="Sookrung N."/>
            <person name="Leung T.F."/>
            <person name="Tungtrongchitr A."/>
            <person name="Tsui S.K.W."/>
        </authorList>
    </citation>
    <scope>NUCLEOTIDE SEQUENCE [LARGE SCALE GENOMIC DNA]</scope>
    <source>
        <strain evidence="11">PWHHKU_190912</strain>
    </source>
</reference>
<feature type="domain" description="RNase H type-1" evidence="10">
    <location>
        <begin position="225"/>
        <end position="356"/>
    </location>
</feature>
<dbReference type="PANTHER" id="PTHR20994:SF0">
    <property type="entry name" value="ER MEMBRANE PROTEIN COMPLEX SUBUNIT 6"/>
    <property type="match status" value="1"/>
</dbReference>
<dbReference type="Proteomes" id="UP001148838">
    <property type="component" value="Unassembled WGS sequence"/>
</dbReference>
<comment type="caution">
    <text evidence="11">The sequence shown here is derived from an EMBL/GenBank/DDBJ whole genome shotgun (WGS) entry which is preliminary data.</text>
</comment>
<keyword evidence="6 9" id="KW-1133">Transmembrane helix</keyword>
<name>A0ABQ8TJX0_PERAM</name>
<dbReference type="InterPro" id="IPR036397">
    <property type="entry name" value="RNaseH_sf"/>
</dbReference>
<evidence type="ECO:0000256" key="1">
    <source>
        <dbReference type="ARBA" id="ARBA00004477"/>
    </source>
</evidence>
<proteinExistence type="inferred from homology"/>
<comment type="subcellular location">
    <subcellularLocation>
        <location evidence="1">Endoplasmic reticulum membrane</location>
        <topology evidence="1">Multi-pass membrane protein</topology>
    </subcellularLocation>
</comment>
<evidence type="ECO:0000313" key="11">
    <source>
        <dbReference type="EMBL" id="KAJ4446860.1"/>
    </source>
</evidence>
<dbReference type="InterPro" id="IPR012337">
    <property type="entry name" value="RNaseH-like_sf"/>
</dbReference>
<keyword evidence="12" id="KW-1185">Reference proteome</keyword>
<dbReference type="Gene3D" id="3.30.420.10">
    <property type="entry name" value="Ribonuclease H-like superfamily/Ribonuclease H"/>
    <property type="match status" value="1"/>
</dbReference>
<evidence type="ECO:0000259" key="10">
    <source>
        <dbReference type="PROSITE" id="PS50879"/>
    </source>
</evidence>
<dbReference type="Pfam" id="PF00075">
    <property type="entry name" value="RNase_H"/>
    <property type="match status" value="1"/>
</dbReference>
<dbReference type="EMBL" id="JAJSOF020000009">
    <property type="protein sequence ID" value="KAJ4446860.1"/>
    <property type="molecule type" value="Genomic_DNA"/>
</dbReference>
<dbReference type="Pfam" id="PF07019">
    <property type="entry name" value="EMC6"/>
    <property type="match status" value="1"/>
</dbReference>
<evidence type="ECO:0000256" key="5">
    <source>
        <dbReference type="ARBA" id="ARBA00022824"/>
    </source>
</evidence>
<feature type="transmembrane region" description="Helical" evidence="9">
    <location>
        <begin position="145"/>
        <end position="164"/>
    </location>
</feature>
<dbReference type="InterPro" id="IPR008504">
    <property type="entry name" value="Emc6"/>
</dbReference>
<accession>A0ABQ8TJX0</accession>
<evidence type="ECO:0000256" key="8">
    <source>
        <dbReference type="ARBA" id="ARBA00031072"/>
    </source>
</evidence>
<dbReference type="InterPro" id="IPR029008">
    <property type="entry name" value="EMC6-like"/>
</dbReference>
<evidence type="ECO:0000256" key="7">
    <source>
        <dbReference type="ARBA" id="ARBA00023136"/>
    </source>
</evidence>
<keyword evidence="4 9" id="KW-0812">Transmembrane</keyword>
<keyword evidence="7 9" id="KW-0472">Membrane</keyword>
<evidence type="ECO:0000313" key="12">
    <source>
        <dbReference type="Proteomes" id="UP001148838"/>
    </source>
</evidence>
<evidence type="ECO:0000256" key="4">
    <source>
        <dbReference type="ARBA" id="ARBA00022692"/>
    </source>
</evidence>
<comment type="similarity">
    <text evidence="2">Belongs to the EMC6 family.</text>
</comment>
<dbReference type="CDD" id="cd09276">
    <property type="entry name" value="Rnase_HI_RT_non_LTR"/>
    <property type="match status" value="1"/>
</dbReference>
<keyword evidence="5" id="KW-0256">Endoplasmic reticulum</keyword>
<evidence type="ECO:0000256" key="9">
    <source>
        <dbReference type="SAM" id="Phobius"/>
    </source>
</evidence>
<dbReference type="InterPro" id="IPR002156">
    <property type="entry name" value="RNaseH_domain"/>
</dbReference>